<keyword evidence="5" id="KW-1185">Reference proteome</keyword>
<sequence length="280" mass="28646">MTEHPETPPAAPAKKGLGITAMVLGIIAVVIAFIPVLGVGGFILGLVAVVLGIVAVIKRKGRGQGIAGIITGVLSLIIAGIVTALTGLFVSAVDEEIQNSENELDSSVEETEGASEETAAEDDASSESAGSGGSDGSGDAGSRENPLALGETASAGDWEITINDVIFDADEQIAAENQFNEEAPEGSSYALIDTTVTYTGDESESIVMGVSVDYVADSGETLSWTDSMATAPNELDISQELYNGGSAQGNVVIAVPDEGDGLVRARIGMIDTTDVFFETE</sequence>
<dbReference type="InterPro" id="IPR029050">
    <property type="entry name" value="Immunoprotect_excell_Ig-like"/>
</dbReference>
<feature type="transmembrane region" description="Helical" evidence="3">
    <location>
        <begin position="69"/>
        <end position="90"/>
    </location>
</feature>
<gene>
    <name evidence="4" type="ORF">GCM10020260_17190</name>
</gene>
<evidence type="ECO:0008006" key="6">
    <source>
        <dbReference type="Google" id="ProtNLM"/>
    </source>
</evidence>
<evidence type="ECO:0000256" key="2">
    <source>
        <dbReference type="SAM" id="MobiDB-lite"/>
    </source>
</evidence>
<reference evidence="5" key="1">
    <citation type="journal article" date="2019" name="Int. J. Syst. Evol. Microbiol.">
        <title>The Global Catalogue of Microorganisms (GCM) 10K type strain sequencing project: providing services to taxonomists for standard genome sequencing and annotation.</title>
        <authorList>
            <consortium name="The Broad Institute Genomics Platform"/>
            <consortium name="The Broad Institute Genome Sequencing Center for Infectious Disease"/>
            <person name="Wu L."/>
            <person name="Ma J."/>
        </authorList>
    </citation>
    <scope>NUCLEOTIDE SEQUENCE [LARGE SCALE GENOMIC DNA]</scope>
    <source>
        <strain evidence="5">JCM 11483</strain>
    </source>
</reference>
<dbReference type="EMBL" id="BAAAYG010000005">
    <property type="protein sequence ID" value="GAA3285150.1"/>
    <property type="molecule type" value="Genomic_DNA"/>
</dbReference>
<organism evidence="4 5">
    <name type="scientific">Nesterenkonia halobia</name>
    <dbReference type="NCBI Taxonomy" id="37922"/>
    <lineage>
        <taxon>Bacteria</taxon>
        <taxon>Bacillati</taxon>
        <taxon>Actinomycetota</taxon>
        <taxon>Actinomycetes</taxon>
        <taxon>Micrococcales</taxon>
        <taxon>Micrococcaceae</taxon>
        <taxon>Nesterenkonia</taxon>
    </lineage>
</organism>
<keyword evidence="3" id="KW-0812">Transmembrane</keyword>
<feature type="compositionally biased region" description="Acidic residues" evidence="2">
    <location>
        <begin position="100"/>
        <end position="125"/>
    </location>
</feature>
<protein>
    <recommendedName>
        <fullName evidence="6">DUF4190 domain-containing protein</fullName>
    </recommendedName>
</protein>
<feature type="region of interest" description="Disordered" evidence="2">
    <location>
        <begin position="100"/>
        <end position="153"/>
    </location>
</feature>
<keyword evidence="3" id="KW-1133">Transmembrane helix</keyword>
<proteinExistence type="predicted"/>
<dbReference type="Proteomes" id="UP001501736">
    <property type="component" value="Unassembled WGS sequence"/>
</dbReference>
<evidence type="ECO:0000313" key="4">
    <source>
        <dbReference type="EMBL" id="GAA3285150.1"/>
    </source>
</evidence>
<feature type="transmembrane region" description="Helical" evidence="3">
    <location>
        <begin position="16"/>
        <end position="34"/>
    </location>
</feature>
<dbReference type="RefSeq" id="WP_344720269.1">
    <property type="nucleotide sequence ID" value="NZ_BAAAYG010000005.1"/>
</dbReference>
<comment type="caution">
    <text evidence="4">The sequence shown here is derived from an EMBL/GenBank/DDBJ whole genome shotgun (WGS) entry which is preliminary data.</text>
</comment>
<dbReference type="Gene3D" id="2.60.40.1240">
    <property type="match status" value="1"/>
</dbReference>
<keyword evidence="1" id="KW-0732">Signal</keyword>
<keyword evidence="3" id="KW-0472">Membrane</keyword>
<feature type="compositionally biased region" description="Gly residues" evidence="2">
    <location>
        <begin position="130"/>
        <end position="139"/>
    </location>
</feature>
<accession>A0ABP6RG30</accession>
<evidence type="ECO:0000256" key="1">
    <source>
        <dbReference type="ARBA" id="ARBA00022729"/>
    </source>
</evidence>
<evidence type="ECO:0000256" key="3">
    <source>
        <dbReference type="SAM" id="Phobius"/>
    </source>
</evidence>
<evidence type="ECO:0000313" key="5">
    <source>
        <dbReference type="Proteomes" id="UP001501736"/>
    </source>
</evidence>
<name>A0ABP6RG30_9MICC</name>